<feature type="compositionally biased region" description="Basic and acidic residues" evidence="1">
    <location>
        <begin position="1"/>
        <end position="10"/>
    </location>
</feature>
<organism evidence="2 3">
    <name type="scientific">Obba rivulosa</name>
    <dbReference type="NCBI Taxonomy" id="1052685"/>
    <lineage>
        <taxon>Eukaryota</taxon>
        <taxon>Fungi</taxon>
        <taxon>Dikarya</taxon>
        <taxon>Basidiomycota</taxon>
        <taxon>Agaricomycotina</taxon>
        <taxon>Agaricomycetes</taxon>
        <taxon>Polyporales</taxon>
        <taxon>Gelatoporiaceae</taxon>
        <taxon>Obba</taxon>
    </lineage>
</organism>
<accession>A0A8E2AVF0</accession>
<feature type="region of interest" description="Disordered" evidence="1">
    <location>
        <begin position="1"/>
        <end position="243"/>
    </location>
</feature>
<gene>
    <name evidence="2" type="ORF">OBBRIDRAFT_886749</name>
</gene>
<feature type="compositionally biased region" description="Basic and acidic residues" evidence="1">
    <location>
        <begin position="91"/>
        <end position="112"/>
    </location>
</feature>
<feature type="compositionally biased region" description="Basic and acidic residues" evidence="1">
    <location>
        <begin position="193"/>
        <end position="204"/>
    </location>
</feature>
<sequence>MARHAAHSESSDDEAPEALSFGQSKRAAKGEQNARQQLEAEQKQKLKQKNRERDRVLKERAAQVKEKEKAFTGRKGRRVAREEDPDESADEAPRPPQDDLESRMERAMREAAEESDEDEKGFGGFDPERESDEDGASLSGHSEEEEDGEEGGSHVDGNDAVHVDEGEDISDEDEQGSEDEEPSDEDATSDQHLPNDDYLPDHLFQDAFSAIATSSSKRKASESRSSQRPVKKRKRPSQLGRDILVGSRTIRTLPTLSATPALTSRTLVPPAPKDRFLKRTLNLKGSKKSASKGWERRAANVGIMKRNGPAAHFVRGS</sequence>
<dbReference type="OrthoDB" id="3253399at2759"/>
<reference evidence="2 3" key="1">
    <citation type="submission" date="2016-07" db="EMBL/GenBank/DDBJ databases">
        <title>Draft genome of the white-rot fungus Obba rivulosa 3A-2.</title>
        <authorList>
            <consortium name="DOE Joint Genome Institute"/>
            <person name="Miettinen O."/>
            <person name="Riley R."/>
            <person name="Acob R."/>
            <person name="Barry K."/>
            <person name="Cullen D."/>
            <person name="De Vries R."/>
            <person name="Hainaut M."/>
            <person name="Hatakka A."/>
            <person name="Henrissat B."/>
            <person name="Hilden K."/>
            <person name="Kuo R."/>
            <person name="Labutti K."/>
            <person name="Lipzen A."/>
            <person name="Makela M.R."/>
            <person name="Sandor L."/>
            <person name="Spatafora J.W."/>
            <person name="Grigoriev I.V."/>
            <person name="Hibbett D.S."/>
        </authorList>
    </citation>
    <scope>NUCLEOTIDE SEQUENCE [LARGE SCALE GENOMIC DNA]</scope>
    <source>
        <strain evidence="2 3">3A-2</strain>
    </source>
</reference>
<dbReference type="EMBL" id="KV722380">
    <property type="protein sequence ID" value="OCH91743.1"/>
    <property type="molecule type" value="Genomic_DNA"/>
</dbReference>
<evidence type="ECO:0000256" key="1">
    <source>
        <dbReference type="SAM" id="MobiDB-lite"/>
    </source>
</evidence>
<name>A0A8E2AVF0_9APHY</name>
<feature type="compositionally biased region" description="Basic and acidic residues" evidence="1">
    <location>
        <begin position="151"/>
        <end position="164"/>
    </location>
</feature>
<protein>
    <submittedName>
        <fullName evidence="2">Uncharacterized protein</fullName>
    </submittedName>
</protein>
<proteinExistence type="predicted"/>
<dbReference type="Proteomes" id="UP000250043">
    <property type="component" value="Unassembled WGS sequence"/>
</dbReference>
<feature type="compositionally biased region" description="Acidic residues" evidence="1">
    <location>
        <begin position="165"/>
        <end position="188"/>
    </location>
</feature>
<keyword evidence="3" id="KW-1185">Reference proteome</keyword>
<evidence type="ECO:0000313" key="3">
    <source>
        <dbReference type="Proteomes" id="UP000250043"/>
    </source>
</evidence>
<feature type="compositionally biased region" description="Basic and acidic residues" evidence="1">
    <location>
        <begin position="38"/>
        <end position="71"/>
    </location>
</feature>
<dbReference type="AlphaFoldDB" id="A0A8E2AVF0"/>
<evidence type="ECO:0000313" key="2">
    <source>
        <dbReference type="EMBL" id="OCH91743.1"/>
    </source>
</evidence>